<dbReference type="EMBL" id="AXCM01000236">
    <property type="status" value="NOT_ANNOTATED_CDS"/>
    <property type="molecule type" value="Genomic_DNA"/>
</dbReference>
<reference evidence="2" key="2">
    <citation type="submission" date="2020-05" db="UniProtKB">
        <authorList>
            <consortium name="EnsemblMetazoa"/>
        </authorList>
    </citation>
    <scope>IDENTIFICATION</scope>
    <source>
        <strain evidence="2">A-37</strain>
    </source>
</reference>
<accession>A0A182M9C0</accession>
<reference evidence="3" key="1">
    <citation type="submission" date="2013-09" db="EMBL/GenBank/DDBJ databases">
        <title>The Genome Sequence of Anopheles culicifacies species A.</title>
        <authorList>
            <consortium name="The Broad Institute Genomics Platform"/>
            <person name="Neafsey D.E."/>
            <person name="Besansky N."/>
            <person name="Howell P."/>
            <person name="Walton C."/>
            <person name="Young S.K."/>
            <person name="Zeng Q."/>
            <person name="Gargeya S."/>
            <person name="Fitzgerald M."/>
            <person name="Haas B."/>
            <person name="Abouelleil A."/>
            <person name="Allen A.W."/>
            <person name="Alvarado L."/>
            <person name="Arachchi H.M."/>
            <person name="Berlin A.M."/>
            <person name="Chapman S.B."/>
            <person name="Gainer-Dewar J."/>
            <person name="Goldberg J."/>
            <person name="Griggs A."/>
            <person name="Gujja S."/>
            <person name="Hansen M."/>
            <person name="Howarth C."/>
            <person name="Imamovic A."/>
            <person name="Ireland A."/>
            <person name="Larimer J."/>
            <person name="McCowan C."/>
            <person name="Murphy C."/>
            <person name="Pearson M."/>
            <person name="Poon T.W."/>
            <person name="Priest M."/>
            <person name="Roberts A."/>
            <person name="Saif S."/>
            <person name="Shea T."/>
            <person name="Sisk P."/>
            <person name="Sykes S."/>
            <person name="Wortman J."/>
            <person name="Nusbaum C."/>
            <person name="Birren B."/>
        </authorList>
    </citation>
    <scope>NUCLEOTIDE SEQUENCE [LARGE SCALE GENOMIC DNA]</scope>
    <source>
        <strain evidence="3">A-37</strain>
    </source>
</reference>
<name>A0A182M9C0_9DIPT</name>
<dbReference type="EnsemblMetazoa" id="ACUA012673-RA">
    <property type="protein sequence ID" value="ACUA012673-PA"/>
    <property type="gene ID" value="ACUA012673"/>
</dbReference>
<dbReference type="AlphaFoldDB" id="A0A182M9C0"/>
<sequence length="148" mass="16690">MDHTAWRSGSWTASALPLHTAKRLIVVHSGTAGNYWMNFLCPMYWRRFHGHRFRGTRAFFYAGPLAVFCAIVSLFYHHPCCHCDSGIKRTKRGEIRCHFFPPPMLQTVVNGHSHEASPGRRVVYLPSSLLVTSTGAGIDRSFDSNILA</sequence>
<organism evidence="2 3">
    <name type="scientific">Anopheles culicifacies</name>
    <dbReference type="NCBI Taxonomy" id="139723"/>
    <lineage>
        <taxon>Eukaryota</taxon>
        <taxon>Metazoa</taxon>
        <taxon>Ecdysozoa</taxon>
        <taxon>Arthropoda</taxon>
        <taxon>Hexapoda</taxon>
        <taxon>Insecta</taxon>
        <taxon>Pterygota</taxon>
        <taxon>Neoptera</taxon>
        <taxon>Endopterygota</taxon>
        <taxon>Diptera</taxon>
        <taxon>Nematocera</taxon>
        <taxon>Culicoidea</taxon>
        <taxon>Culicidae</taxon>
        <taxon>Anophelinae</taxon>
        <taxon>Anopheles</taxon>
        <taxon>culicifacies species complex</taxon>
    </lineage>
</organism>
<keyword evidence="1" id="KW-0812">Transmembrane</keyword>
<keyword evidence="1" id="KW-0472">Membrane</keyword>
<protein>
    <submittedName>
        <fullName evidence="2">Uncharacterized protein</fullName>
    </submittedName>
</protein>
<proteinExistence type="predicted"/>
<dbReference type="Proteomes" id="UP000075883">
    <property type="component" value="Unassembled WGS sequence"/>
</dbReference>
<keyword evidence="3" id="KW-1185">Reference proteome</keyword>
<evidence type="ECO:0000256" key="1">
    <source>
        <dbReference type="SAM" id="Phobius"/>
    </source>
</evidence>
<keyword evidence="1" id="KW-1133">Transmembrane helix</keyword>
<evidence type="ECO:0000313" key="2">
    <source>
        <dbReference type="EnsemblMetazoa" id="ACUA012673-PA"/>
    </source>
</evidence>
<evidence type="ECO:0000313" key="3">
    <source>
        <dbReference type="Proteomes" id="UP000075883"/>
    </source>
</evidence>
<feature type="transmembrane region" description="Helical" evidence="1">
    <location>
        <begin position="58"/>
        <end position="76"/>
    </location>
</feature>
<dbReference type="VEuPathDB" id="VectorBase:ACUA012673"/>